<dbReference type="EMBL" id="CP049933">
    <property type="protein sequence ID" value="QIM18296.1"/>
    <property type="molecule type" value="Genomic_DNA"/>
</dbReference>
<keyword evidence="4" id="KW-1185">Reference proteome</keyword>
<gene>
    <name evidence="3" type="ORF">G7066_05845</name>
</gene>
<accession>A0ABX6JVG5</accession>
<dbReference type="InterPro" id="IPR029016">
    <property type="entry name" value="GAF-like_dom_sf"/>
</dbReference>
<evidence type="ECO:0000256" key="1">
    <source>
        <dbReference type="SAM" id="Coils"/>
    </source>
</evidence>
<proteinExistence type="predicted"/>
<dbReference type="Gene3D" id="3.30.450.40">
    <property type="match status" value="1"/>
</dbReference>
<keyword evidence="1" id="KW-0175">Coiled coil</keyword>
<evidence type="ECO:0000313" key="4">
    <source>
        <dbReference type="Proteomes" id="UP000503441"/>
    </source>
</evidence>
<dbReference type="InterPro" id="IPR003018">
    <property type="entry name" value="GAF"/>
</dbReference>
<feature type="coiled-coil region" evidence="1">
    <location>
        <begin position="208"/>
        <end position="235"/>
    </location>
</feature>
<reference evidence="3 4" key="1">
    <citation type="submission" date="2020-03" db="EMBL/GenBank/DDBJ databases">
        <title>Leucobacter sp. nov., isolated from beetles.</title>
        <authorList>
            <person name="Hyun D.-W."/>
            <person name="Bae J.-W."/>
        </authorList>
    </citation>
    <scope>NUCLEOTIDE SEQUENCE [LARGE SCALE GENOMIC DNA]</scope>
    <source>
        <strain evidence="3 4">HDW9A</strain>
    </source>
</reference>
<name>A0ABX6JVG5_9MICO</name>
<dbReference type="Pfam" id="PF01590">
    <property type="entry name" value="GAF"/>
    <property type="match status" value="1"/>
</dbReference>
<dbReference type="Proteomes" id="UP000503441">
    <property type="component" value="Chromosome"/>
</dbReference>
<evidence type="ECO:0000259" key="2">
    <source>
        <dbReference type="Pfam" id="PF01590"/>
    </source>
</evidence>
<dbReference type="RefSeq" id="WP_166329745.1">
    <property type="nucleotide sequence ID" value="NZ_CP049933.1"/>
</dbReference>
<sequence length="442" mass="47869">MAGPASGESVRDRRRLLERVHEQFVGATETSEALQGLARAALRPVVLHSWMRSHQRTIDPDRVPDQLVLTHDELAELRRIHPLGRVLPVVRRLLLDEANDSGFIVAVGDAEGRLLWVDGDSGLRSDAENMGFVAGADWSEAAVGTSAPGSALALNHSIQVLGAEHYNRSVHQWSCTAAPVHDPSDGSIIGVIDVTGGDEAAAPHLLPLVEATLAAVEAELQLAALQATIERERTRGGSLRSRAVPQRAPRLLVLGRDPAMLESSCGSFPLSGRHAEILLALSAAPHGLSAAELAEQVYGDRNHESTLRPELVRLRKWLCASEVDLELESRPYRLSSALRVDAGEVLSALSRGAHRLALAAYEGSALPFSDAPLAESLRADVDATLREAMLQSAGAELLFEYAQHWADEDAEVWHTLLTILPPLSPRRARVVAKLQTMENMQR</sequence>
<organism evidence="3 4">
    <name type="scientific">Leucobacter coleopterorum</name>
    <dbReference type="NCBI Taxonomy" id="2714933"/>
    <lineage>
        <taxon>Bacteria</taxon>
        <taxon>Bacillati</taxon>
        <taxon>Actinomycetota</taxon>
        <taxon>Actinomycetes</taxon>
        <taxon>Micrococcales</taxon>
        <taxon>Microbacteriaceae</taxon>
        <taxon>Leucobacter</taxon>
    </lineage>
</organism>
<protein>
    <submittedName>
        <fullName evidence="3">Transcriptional regulator</fullName>
    </submittedName>
</protein>
<evidence type="ECO:0000313" key="3">
    <source>
        <dbReference type="EMBL" id="QIM18296.1"/>
    </source>
</evidence>
<feature type="domain" description="GAF" evidence="2">
    <location>
        <begin position="121"/>
        <end position="216"/>
    </location>
</feature>